<sequence length="134" mass="12958">MSVAATRSLALAKAAALAVVRAHGHASAAAAEAADDRAAVARAAAAAQAFGPPDADGASSVDEEDASSDDGGQAARASQGVPRSCEGVGLLAEQIGALDVRRQAVAQVDDDAVRVHAAASSGSPGRGRAATAAF</sequence>
<feature type="compositionally biased region" description="Low complexity" evidence="1">
    <location>
        <begin position="42"/>
        <end position="60"/>
    </location>
</feature>
<comment type="caution">
    <text evidence="2">The sequence shown here is derived from an EMBL/GenBank/DDBJ whole genome shotgun (WGS) entry which is preliminary data.</text>
</comment>
<proteinExistence type="predicted"/>
<protein>
    <submittedName>
        <fullName evidence="2">Uncharacterized protein</fullName>
    </submittedName>
</protein>
<keyword evidence="3" id="KW-1185">Reference proteome</keyword>
<name>A0A8J5XJL3_DIALT</name>
<dbReference type="EMBL" id="JAGTXO010000009">
    <property type="protein sequence ID" value="KAG8465883.1"/>
    <property type="molecule type" value="Genomic_DNA"/>
</dbReference>
<dbReference type="Proteomes" id="UP000751190">
    <property type="component" value="Unassembled WGS sequence"/>
</dbReference>
<organism evidence="2 3">
    <name type="scientific">Diacronema lutheri</name>
    <name type="common">Unicellular marine alga</name>
    <name type="synonym">Monochrysis lutheri</name>
    <dbReference type="NCBI Taxonomy" id="2081491"/>
    <lineage>
        <taxon>Eukaryota</taxon>
        <taxon>Haptista</taxon>
        <taxon>Haptophyta</taxon>
        <taxon>Pavlovophyceae</taxon>
        <taxon>Pavlovales</taxon>
        <taxon>Pavlovaceae</taxon>
        <taxon>Diacronema</taxon>
    </lineage>
</organism>
<feature type="region of interest" description="Disordered" evidence="1">
    <location>
        <begin position="114"/>
        <end position="134"/>
    </location>
</feature>
<evidence type="ECO:0000256" key="1">
    <source>
        <dbReference type="SAM" id="MobiDB-lite"/>
    </source>
</evidence>
<feature type="region of interest" description="Disordered" evidence="1">
    <location>
        <begin position="42"/>
        <end position="83"/>
    </location>
</feature>
<dbReference type="AlphaFoldDB" id="A0A8J5XJL3"/>
<gene>
    <name evidence="2" type="ORF">KFE25_005453</name>
</gene>
<reference evidence="2" key="1">
    <citation type="submission" date="2021-05" db="EMBL/GenBank/DDBJ databases">
        <title>The genome of the haptophyte Pavlova lutheri (Diacronema luteri, Pavlovales) - a model for lipid biosynthesis in eukaryotic algae.</title>
        <authorList>
            <person name="Hulatt C.J."/>
            <person name="Posewitz M.C."/>
        </authorList>
    </citation>
    <scope>NUCLEOTIDE SEQUENCE</scope>
    <source>
        <strain evidence="2">NIVA-4/92</strain>
    </source>
</reference>
<accession>A0A8J5XJL3</accession>
<evidence type="ECO:0000313" key="3">
    <source>
        <dbReference type="Proteomes" id="UP000751190"/>
    </source>
</evidence>
<evidence type="ECO:0000313" key="2">
    <source>
        <dbReference type="EMBL" id="KAG8465883.1"/>
    </source>
</evidence>